<evidence type="ECO:0000256" key="1">
    <source>
        <dbReference type="ARBA" id="ARBA00004123"/>
    </source>
</evidence>
<dbReference type="SMART" id="SM00501">
    <property type="entry name" value="BRIGHT"/>
    <property type="match status" value="1"/>
</dbReference>
<dbReference type="PROSITE" id="PS51183">
    <property type="entry name" value="JMJN"/>
    <property type="match status" value="1"/>
</dbReference>
<keyword evidence="5" id="KW-0539">Nucleus</keyword>
<feature type="region of interest" description="Disordered" evidence="7">
    <location>
        <begin position="187"/>
        <end position="214"/>
    </location>
</feature>
<feature type="region of interest" description="Disordered" evidence="7">
    <location>
        <begin position="274"/>
        <end position="296"/>
    </location>
</feature>
<dbReference type="SUPFAM" id="SSF57903">
    <property type="entry name" value="FYVE/PHD zinc finger"/>
    <property type="match status" value="1"/>
</dbReference>
<dbReference type="Pfam" id="PF08429">
    <property type="entry name" value="PLU-1"/>
    <property type="match status" value="1"/>
</dbReference>
<evidence type="ECO:0000256" key="2">
    <source>
        <dbReference type="ARBA" id="ARBA00022723"/>
    </source>
</evidence>
<dbReference type="GeneID" id="30176506"/>
<dbReference type="InterPro" id="IPR003347">
    <property type="entry name" value="JmjC_dom"/>
</dbReference>
<dbReference type="Pfam" id="PF00628">
    <property type="entry name" value="PHD"/>
    <property type="match status" value="1"/>
</dbReference>
<dbReference type="PANTHER" id="PTHR10694">
    <property type="entry name" value="LYSINE-SPECIFIC DEMETHYLASE"/>
    <property type="match status" value="1"/>
</dbReference>
<dbReference type="PANTHER" id="PTHR10694:SF113">
    <property type="entry name" value="PROTEIN JUMONJI"/>
    <property type="match status" value="1"/>
</dbReference>
<dbReference type="GO" id="GO:0005634">
    <property type="term" value="C:nucleus"/>
    <property type="evidence" value="ECO:0007669"/>
    <property type="project" value="UniProtKB-SubCell"/>
</dbReference>
<dbReference type="OrthoDB" id="1678912at2759"/>
<dbReference type="STRING" id="763406.A0A1E3NPG9"/>
<dbReference type="PROSITE" id="PS01359">
    <property type="entry name" value="ZF_PHD_1"/>
    <property type="match status" value="1"/>
</dbReference>
<dbReference type="Pfam" id="PF02373">
    <property type="entry name" value="JmjC"/>
    <property type="match status" value="2"/>
</dbReference>
<evidence type="ECO:0000259" key="10">
    <source>
        <dbReference type="PROSITE" id="PS51183"/>
    </source>
</evidence>
<dbReference type="GO" id="GO:0000785">
    <property type="term" value="C:chromatin"/>
    <property type="evidence" value="ECO:0007669"/>
    <property type="project" value="TreeGrafter"/>
</dbReference>
<organism evidence="12 13">
    <name type="scientific">Pichia membranifaciens NRRL Y-2026</name>
    <dbReference type="NCBI Taxonomy" id="763406"/>
    <lineage>
        <taxon>Eukaryota</taxon>
        <taxon>Fungi</taxon>
        <taxon>Dikarya</taxon>
        <taxon>Ascomycota</taxon>
        <taxon>Saccharomycotina</taxon>
        <taxon>Pichiomycetes</taxon>
        <taxon>Pichiales</taxon>
        <taxon>Pichiaceae</taxon>
        <taxon>Pichia</taxon>
    </lineage>
</organism>
<feature type="compositionally biased region" description="Polar residues" evidence="7">
    <location>
        <begin position="23"/>
        <end position="35"/>
    </location>
</feature>
<dbReference type="PROSITE" id="PS51011">
    <property type="entry name" value="ARID"/>
    <property type="match status" value="1"/>
</dbReference>
<evidence type="ECO:0000256" key="7">
    <source>
        <dbReference type="SAM" id="MobiDB-lite"/>
    </source>
</evidence>
<dbReference type="GO" id="GO:0010468">
    <property type="term" value="P:regulation of gene expression"/>
    <property type="evidence" value="ECO:0007669"/>
    <property type="project" value="TreeGrafter"/>
</dbReference>
<name>A0A1E3NPG9_9ASCO</name>
<evidence type="ECO:0000259" key="9">
    <source>
        <dbReference type="PROSITE" id="PS51011"/>
    </source>
</evidence>
<dbReference type="Gene3D" id="2.60.120.650">
    <property type="entry name" value="Cupin"/>
    <property type="match status" value="1"/>
</dbReference>
<feature type="region of interest" description="Disordered" evidence="7">
    <location>
        <begin position="1"/>
        <end position="35"/>
    </location>
</feature>
<dbReference type="InterPro" id="IPR013083">
    <property type="entry name" value="Znf_RING/FYVE/PHD"/>
</dbReference>
<evidence type="ECO:0000313" key="12">
    <source>
        <dbReference type="EMBL" id="ODQ47608.1"/>
    </source>
</evidence>
<dbReference type="GO" id="GO:0006338">
    <property type="term" value="P:chromatin remodeling"/>
    <property type="evidence" value="ECO:0007669"/>
    <property type="project" value="TreeGrafter"/>
</dbReference>
<dbReference type="GO" id="GO:0003677">
    <property type="term" value="F:DNA binding"/>
    <property type="evidence" value="ECO:0007669"/>
    <property type="project" value="InterPro"/>
</dbReference>
<reference evidence="12 13" key="1">
    <citation type="journal article" date="2016" name="Proc. Natl. Acad. Sci. U.S.A.">
        <title>Comparative genomics of biotechnologically important yeasts.</title>
        <authorList>
            <person name="Riley R."/>
            <person name="Haridas S."/>
            <person name="Wolfe K.H."/>
            <person name="Lopes M.R."/>
            <person name="Hittinger C.T."/>
            <person name="Goeker M."/>
            <person name="Salamov A.A."/>
            <person name="Wisecaver J.H."/>
            <person name="Long T.M."/>
            <person name="Calvey C.H."/>
            <person name="Aerts A.L."/>
            <person name="Barry K.W."/>
            <person name="Choi C."/>
            <person name="Clum A."/>
            <person name="Coughlan A.Y."/>
            <person name="Deshpande S."/>
            <person name="Douglass A.P."/>
            <person name="Hanson S.J."/>
            <person name="Klenk H.-P."/>
            <person name="LaButti K.M."/>
            <person name="Lapidus A."/>
            <person name="Lindquist E.A."/>
            <person name="Lipzen A.M."/>
            <person name="Meier-Kolthoff J.P."/>
            <person name="Ohm R.A."/>
            <person name="Otillar R.P."/>
            <person name="Pangilinan J.L."/>
            <person name="Peng Y."/>
            <person name="Rokas A."/>
            <person name="Rosa C.A."/>
            <person name="Scheuner C."/>
            <person name="Sibirny A.A."/>
            <person name="Slot J.C."/>
            <person name="Stielow J.B."/>
            <person name="Sun H."/>
            <person name="Kurtzman C.P."/>
            <person name="Blackwell M."/>
            <person name="Grigoriev I.V."/>
            <person name="Jeffries T.W."/>
        </authorList>
    </citation>
    <scope>NUCLEOTIDE SEQUENCE [LARGE SCALE GENOMIC DNA]</scope>
    <source>
        <strain evidence="12 13">NRRL Y-2026</strain>
    </source>
</reference>
<sequence>MSEDHIHFSSSVDDDFSKIGGPFSSNSQMLSSSKEQQIIRDIDDQAIKANDAIHNANSSFVLPPKIISSFTSPSSPMEVTEKNYDLPSQSSNDCLLTATNDVNQLNQLLSMNKNTSKRAFNDSDSADHIKRQQVDSVVSVDTDIPISFDTNELKLKDGLEDVSHDQNSYDLNSTNFSIKFEGLDSVDTPNSMTSDSVMTETANGSPSSFHRNGSDLAKSKVIKFTPNRTTENIKKPHLLLTNPNSKKSKREPTKGPPKNSRFFKVYSLDGSKTSKPSSIHHYNPYRYPQNRSKLNPHPDFIRNKKDDPITGPIKVPDVSSTETVQALANEVIDSVSKYENKIPELKPSIEEFEDIYSYITSIKEIGEKYGAVKIVPPKEFSPKFAINLESFWIKSKRQLWRSPSEELNARCEFYKQLKDCLKETGSISINKLPCIDKRAIDLYRLYRVVKLRGGFENCCNDKLWAQIGRELGFYGKISSSLSSSIKSVYQKYITPWEISNKDKNQDFLNLARNDEKNSLPLAPGTISAPNIPVILGSSAPMLRNRNTLINAGFSTYYDQATTQKKGVTLNDLQTLPDFDFYHWSDPLSVDDTNPTELKISSLYTLKQFYDKSRILKSQVLNKFFESEHYKFENLDYLESTFWKLLENPDVMFETEVAMGQSTNIHDSSYENRFLSEKNGDLSDSILGSLNFNNTTVADGSVLQYVNCDSDSIYHSSLNFSMFYGTQSWCLEDHWFYNIDYHYLGDAKSVYVIPPEYQEQYESLIKSQLQARSKEGEKTAETYKLFEKEIANYDIYTACLENQVCYDMNLPRSRPNDLGFEPLIENNSTPTRFNGDIMFSPEYLKENGIPVYHAYQEVGDIIIKFPKAYTSYFSLGTSVTESVNIANTDWLKESLNVSKWLQKQQIPPRFSTFAMLLTASRESKDIKLLSGVKDVLDHLVNDEIRKRNEIRMFLKEIKFSADCNVINHLNEIKDQENDTGISQDMAENDDETVGTKLAFKLGNWNKVTDYDLVDMFPTFVCAKNIANKQSNFTMSLDAFLTSIKSDDSKKYAYEMISLVDDEYLYETLDILKGKLQGMKEWSEKYHKVLDEYSVPPLEKILPLFEEGETIFDQKNFKFGQLDETERRSYEEFVYLRSEVKRTEEWRKKVNYFLGLKNQGVGELLPFSDFKKMAEDASLLTLSTKEATDVINLANEVVKFERLVAEPLSKGKDQLDLDELKKLHIIGSEIRVELESFKVLDKVVKRNSWIDSVQNKEINNLEGLKGVIEEGKKLSPSNEGDVKLLQDLEDKYKKANEINEKYQELKQSQRKISIDELKKLHEESKDAPLHEIREFTGRMIKEHDFITVNISPFIKLLREKDNVLAAEKELPEKVEVFLRYHEQINKSMSVENIENSIWGLTNYEDLEDDGNFLKQQIIEGPEEITREINENFQSLLLFGKDDFNFSNMNKSDCLNYLASYNMDLLNSNEDRYCVCRQMHEGNMVECENCKQWFHFNCIGYVSNGGQDDSSKYVCPLCDYENKYPTTHKFYADVSAKIKFEQLLEFATRMMKECSILTDYEVTFLRVVNKFYGFYRQVVSSGVVKLVRPADGGPEQLVVVENDVGTLRRLLQKIGACTINYDGLHRMLREQYCQLCVAARGGAEDGPAATPTAGLAHLQQHAGPSPEH</sequence>
<feature type="domain" description="JmjC" evidence="11">
    <location>
        <begin position="683"/>
        <end position="901"/>
    </location>
</feature>
<evidence type="ECO:0000256" key="3">
    <source>
        <dbReference type="ARBA" id="ARBA00022771"/>
    </source>
</evidence>
<dbReference type="Proteomes" id="UP000094455">
    <property type="component" value="Unassembled WGS sequence"/>
</dbReference>
<keyword evidence="13" id="KW-1185">Reference proteome</keyword>
<dbReference type="PROSITE" id="PS50016">
    <property type="entry name" value="ZF_PHD_2"/>
    <property type="match status" value="1"/>
</dbReference>
<feature type="compositionally biased region" description="Polar residues" evidence="7">
    <location>
        <begin position="187"/>
        <end position="211"/>
    </location>
</feature>
<evidence type="ECO:0000259" key="8">
    <source>
        <dbReference type="PROSITE" id="PS50016"/>
    </source>
</evidence>
<gene>
    <name evidence="12" type="ORF">PICMEDRAFT_116427</name>
</gene>
<dbReference type="InterPro" id="IPR019787">
    <property type="entry name" value="Znf_PHD-finger"/>
</dbReference>
<dbReference type="EMBL" id="KV454002">
    <property type="protein sequence ID" value="ODQ47608.1"/>
    <property type="molecule type" value="Genomic_DNA"/>
</dbReference>
<keyword evidence="3 6" id="KW-0863">Zinc-finger</keyword>
<dbReference type="Pfam" id="PF01388">
    <property type="entry name" value="ARID"/>
    <property type="match status" value="1"/>
</dbReference>
<dbReference type="InterPro" id="IPR001965">
    <property type="entry name" value="Znf_PHD"/>
</dbReference>
<dbReference type="SMART" id="SM00558">
    <property type="entry name" value="JmjC"/>
    <property type="match status" value="1"/>
</dbReference>
<dbReference type="CDD" id="cd16100">
    <property type="entry name" value="ARID"/>
    <property type="match status" value="1"/>
</dbReference>
<evidence type="ECO:0000256" key="6">
    <source>
        <dbReference type="PROSITE-ProRule" id="PRU00146"/>
    </source>
</evidence>
<feature type="domain" description="PHD-type" evidence="8">
    <location>
        <begin position="1468"/>
        <end position="1518"/>
    </location>
</feature>
<dbReference type="SUPFAM" id="SSF46774">
    <property type="entry name" value="ARID-like"/>
    <property type="match status" value="1"/>
</dbReference>
<proteinExistence type="predicted"/>
<evidence type="ECO:0000259" key="11">
    <source>
        <dbReference type="PROSITE" id="PS51184"/>
    </source>
</evidence>
<evidence type="ECO:0000313" key="13">
    <source>
        <dbReference type="Proteomes" id="UP000094455"/>
    </source>
</evidence>
<feature type="region of interest" description="Disordered" evidence="7">
    <location>
        <begin position="227"/>
        <end position="261"/>
    </location>
</feature>
<dbReference type="InterPro" id="IPR036431">
    <property type="entry name" value="ARID_dom_sf"/>
</dbReference>
<dbReference type="PROSITE" id="PS51184">
    <property type="entry name" value="JMJC"/>
    <property type="match status" value="1"/>
</dbReference>
<dbReference type="RefSeq" id="XP_019018721.1">
    <property type="nucleotide sequence ID" value="XM_019159819.1"/>
</dbReference>
<dbReference type="InterPro" id="IPR019786">
    <property type="entry name" value="Zinc_finger_PHD-type_CS"/>
</dbReference>
<feature type="domain" description="JmjN" evidence="10">
    <location>
        <begin position="342"/>
        <end position="383"/>
    </location>
</feature>
<comment type="subcellular location">
    <subcellularLocation>
        <location evidence="1">Nucleus</location>
    </subcellularLocation>
</comment>
<dbReference type="Pfam" id="PF02375">
    <property type="entry name" value="JmjN"/>
    <property type="match status" value="1"/>
</dbReference>
<protein>
    <submittedName>
        <fullName evidence="12">Uncharacterized protein</fullName>
    </submittedName>
</protein>
<dbReference type="Gene3D" id="1.10.150.60">
    <property type="entry name" value="ARID DNA-binding domain"/>
    <property type="match status" value="1"/>
</dbReference>
<feature type="domain" description="ARID" evidence="9">
    <location>
        <begin position="407"/>
        <end position="501"/>
    </location>
</feature>
<dbReference type="Gene3D" id="3.30.40.10">
    <property type="entry name" value="Zinc/RING finger domain, C3HC4 (zinc finger)"/>
    <property type="match status" value="1"/>
</dbReference>
<evidence type="ECO:0000256" key="4">
    <source>
        <dbReference type="ARBA" id="ARBA00022833"/>
    </source>
</evidence>
<keyword evidence="2" id="KW-0479">Metal-binding</keyword>
<evidence type="ECO:0000256" key="5">
    <source>
        <dbReference type="ARBA" id="ARBA00023242"/>
    </source>
</evidence>
<accession>A0A1E3NPG9</accession>
<dbReference type="InterPro" id="IPR013637">
    <property type="entry name" value="Lys_sp_deMease-like_dom"/>
</dbReference>
<dbReference type="SMART" id="SM00249">
    <property type="entry name" value="PHD"/>
    <property type="match status" value="1"/>
</dbReference>
<dbReference type="SMART" id="SM00545">
    <property type="entry name" value="JmjN"/>
    <property type="match status" value="1"/>
</dbReference>
<dbReference type="SUPFAM" id="SSF51197">
    <property type="entry name" value="Clavaminate synthase-like"/>
    <property type="match status" value="1"/>
</dbReference>
<dbReference type="InterPro" id="IPR003349">
    <property type="entry name" value="JmjN"/>
</dbReference>
<dbReference type="GO" id="GO:0008270">
    <property type="term" value="F:zinc ion binding"/>
    <property type="evidence" value="ECO:0007669"/>
    <property type="project" value="UniProtKB-KW"/>
</dbReference>
<keyword evidence="4" id="KW-0862">Zinc</keyword>
<dbReference type="InterPro" id="IPR001606">
    <property type="entry name" value="ARID_dom"/>
</dbReference>
<dbReference type="InterPro" id="IPR011011">
    <property type="entry name" value="Znf_FYVE_PHD"/>
</dbReference>
<dbReference type="SMART" id="SM01014">
    <property type="entry name" value="ARID"/>
    <property type="match status" value="1"/>
</dbReference>